<keyword evidence="1" id="KW-0862">Zinc</keyword>
<feature type="compositionally biased region" description="Basic and acidic residues" evidence="2">
    <location>
        <begin position="293"/>
        <end position="304"/>
    </location>
</feature>
<reference evidence="4 5" key="1">
    <citation type="journal article" date="2014" name="Nat. Commun.">
        <title>Klebsormidium flaccidum genome reveals primary factors for plant terrestrial adaptation.</title>
        <authorList>
            <person name="Hori K."/>
            <person name="Maruyama F."/>
            <person name="Fujisawa T."/>
            <person name="Togashi T."/>
            <person name="Yamamoto N."/>
            <person name="Seo M."/>
            <person name="Sato S."/>
            <person name="Yamada T."/>
            <person name="Mori H."/>
            <person name="Tajima N."/>
            <person name="Moriyama T."/>
            <person name="Ikeuchi M."/>
            <person name="Watanabe M."/>
            <person name="Wada H."/>
            <person name="Kobayashi K."/>
            <person name="Saito M."/>
            <person name="Masuda T."/>
            <person name="Sasaki-Sekimoto Y."/>
            <person name="Mashiguchi K."/>
            <person name="Awai K."/>
            <person name="Shimojima M."/>
            <person name="Masuda S."/>
            <person name="Iwai M."/>
            <person name="Nobusawa T."/>
            <person name="Narise T."/>
            <person name="Kondo S."/>
            <person name="Saito H."/>
            <person name="Sato R."/>
            <person name="Murakawa M."/>
            <person name="Ihara Y."/>
            <person name="Oshima-Yamada Y."/>
            <person name="Ohtaka K."/>
            <person name="Satoh M."/>
            <person name="Sonobe K."/>
            <person name="Ishii M."/>
            <person name="Ohtani R."/>
            <person name="Kanamori-Sato M."/>
            <person name="Honoki R."/>
            <person name="Miyazaki D."/>
            <person name="Mochizuki H."/>
            <person name="Umetsu J."/>
            <person name="Higashi K."/>
            <person name="Shibata D."/>
            <person name="Kamiya Y."/>
            <person name="Sato N."/>
            <person name="Nakamura Y."/>
            <person name="Tabata S."/>
            <person name="Ida S."/>
            <person name="Kurokawa K."/>
            <person name="Ohta H."/>
        </authorList>
    </citation>
    <scope>NUCLEOTIDE SEQUENCE [LARGE SCALE GENOMIC DNA]</scope>
    <source>
        <strain evidence="4 5">NIES-2285</strain>
    </source>
</reference>
<feature type="domain" description="C2H2-type" evidence="3">
    <location>
        <begin position="242"/>
        <end position="264"/>
    </location>
</feature>
<proteinExistence type="predicted"/>
<dbReference type="Gene3D" id="3.30.160.60">
    <property type="entry name" value="Classic Zinc Finger"/>
    <property type="match status" value="1"/>
</dbReference>
<dbReference type="GO" id="GO:0008270">
    <property type="term" value="F:zinc ion binding"/>
    <property type="evidence" value="ECO:0007669"/>
    <property type="project" value="UniProtKB-KW"/>
</dbReference>
<keyword evidence="5" id="KW-1185">Reference proteome</keyword>
<feature type="compositionally biased region" description="Polar residues" evidence="2">
    <location>
        <begin position="273"/>
        <end position="282"/>
    </location>
</feature>
<dbReference type="PROSITE" id="PS50157">
    <property type="entry name" value="ZINC_FINGER_C2H2_2"/>
    <property type="match status" value="1"/>
</dbReference>
<dbReference type="PROSITE" id="PS00028">
    <property type="entry name" value="ZINC_FINGER_C2H2_1"/>
    <property type="match status" value="1"/>
</dbReference>
<evidence type="ECO:0000256" key="2">
    <source>
        <dbReference type="SAM" id="MobiDB-lite"/>
    </source>
</evidence>
<evidence type="ECO:0000256" key="1">
    <source>
        <dbReference type="PROSITE-ProRule" id="PRU00042"/>
    </source>
</evidence>
<protein>
    <recommendedName>
        <fullName evidence="3">C2H2-type domain-containing protein</fullName>
    </recommendedName>
</protein>
<evidence type="ECO:0000259" key="3">
    <source>
        <dbReference type="PROSITE" id="PS50157"/>
    </source>
</evidence>
<dbReference type="InterPro" id="IPR036236">
    <property type="entry name" value="Znf_C2H2_sf"/>
</dbReference>
<accession>A0A1Y1I2P1</accession>
<dbReference type="AlphaFoldDB" id="A0A1Y1I2P1"/>
<evidence type="ECO:0000313" key="5">
    <source>
        <dbReference type="Proteomes" id="UP000054558"/>
    </source>
</evidence>
<name>A0A1Y1I2P1_KLENI</name>
<keyword evidence="1" id="KW-0863">Zinc-finger</keyword>
<sequence>MERASKYGRALDTTDKLRAFLDALKSGLTGSNRSNLSRRNRLFADVGGSVTPGLMQYLDLLEAAYDRRRGRPQGFCRAVCGTMVGWAEAEERNGLEHEELEAEMFSKWGKSGKGFSLVPEALQDAMRPEYKAAMEYAADYLLSDSGSSALSSGLRVAKVLTGVYAIQDLDEDLADVMVEDLSSLDLPDGWRNYLRESRAETEMTDTAPAAGAPAARRVPARARGWPASAVFDVGGSSADDRITCPDCGKGFASRHSLANHKRVHDSWLAKDVGSSSRGQKSGASAVDVDSDDDRTVRRVLEKKAKFGSSRGDPAREKASPKNDVAADVAQALKAMLAKEIKAGARLLTEEV</sequence>
<dbReference type="Pfam" id="PF00096">
    <property type="entry name" value="zf-C2H2"/>
    <property type="match status" value="1"/>
</dbReference>
<dbReference type="SMART" id="SM00355">
    <property type="entry name" value="ZnF_C2H2"/>
    <property type="match status" value="1"/>
</dbReference>
<feature type="region of interest" description="Disordered" evidence="2">
    <location>
        <begin position="270"/>
        <end position="323"/>
    </location>
</feature>
<evidence type="ECO:0000313" key="4">
    <source>
        <dbReference type="EMBL" id="GAQ85184.1"/>
    </source>
</evidence>
<gene>
    <name evidence="4" type="ORF">KFL_002230040</name>
</gene>
<dbReference type="EMBL" id="DF237172">
    <property type="protein sequence ID" value="GAQ85184.1"/>
    <property type="molecule type" value="Genomic_DNA"/>
</dbReference>
<dbReference type="InterPro" id="IPR013087">
    <property type="entry name" value="Znf_C2H2_type"/>
</dbReference>
<organism evidence="4 5">
    <name type="scientific">Klebsormidium nitens</name>
    <name type="common">Green alga</name>
    <name type="synonym">Ulothrix nitens</name>
    <dbReference type="NCBI Taxonomy" id="105231"/>
    <lineage>
        <taxon>Eukaryota</taxon>
        <taxon>Viridiplantae</taxon>
        <taxon>Streptophyta</taxon>
        <taxon>Klebsormidiophyceae</taxon>
        <taxon>Klebsormidiales</taxon>
        <taxon>Klebsormidiaceae</taxon>
        <taxon>Klebsormidium</taxon>
    </lineage>
</organism>
<dbReference type="SUPFAM" id="SSF57667">
    <property type="entry name" value="beta-beta-alpha zinc fingers"/>
    <property type="match status" value="1"/>
</dbReference>
<keyword evidence="1" id="KW-0479">Metal-binding</keyword>
<dbReference type="Proteomes" id="UP000054558">
    <property type="component" value="Unassembled WGS sequence"/>
</dbReference>